<keyword evidence="2" id="KW-1185">Reference proteome</keyword>
<dbReference type="RefSeq" id="XP_013903732.1">
    <property type="nucleotide sequence ID" value="XM_014048278.1"/>
</dbReference>
<organism evidence="1 2">
    <name type="scientific">Monoraphidium neglectum</name>
    <dbReference type="NCBI Taxonomy" id="145388"/>
    <lineage>
        <taxon>Eukaryota</taxon>
        <taxon>Viridiplantae</taxon>
        <taxon>Chlorophyta</taxon>
        <taxon>core chlorophytes</taxon>
        <taxon>Chlorophyceae</taxon>
        <taxon>CS clade</taxon>
        <taxon>Sphaeropleales</taxon>
        <taxon>Selenastraceae</taxon>
        <taxon>Monoraphidium</taxon>
    </lineage>
</organism>
<name>A0A0D2K2E2_9CHLO</name>
<dbReference type="OrthoDB" id="20828at2759"/>
<dbReference type="KEGG" id="mng:MNEG_3245"/>
<dbReference type="STRING" id="145388.A0A0D2K2E2"/>
<accession>A0A0D2K2E2</accession>
<evidence type="ECO:0000313" key="2">
    <source>
        <dbReference type="Proteomes" id="UP000054498"/>
    </source>
</evidence>
<protein>
    <submittedName>
        <fullName evidence="1">Uncharacterized protein</fullName>
    </submittedName>
</protein>
<proteinExistence type="predicted"/>
<reference evidence="1 2" key="1">
    <citation type="journal article" date="2013" name="BMC Genomics">
        <title>Reconstruction of the lipid metabolism for the microalga Monoraphidium neglectum from its genome sequence reveals characteristics suitable for biofuel production.</title>
        <authorList>
            <person name="Bogen C."/>
            <person name="Al-Dilaimi A."/>
            <person name="Albersmeier A."/>
            <person name="Wichmann J."/>
            <person name="Grundmann M."/>
            <person name="Rupp O."/>
            <person name="Lauersen K.J."/>
            <person name="Blifernez-Klassen O."/>
            <person name="Kalinowski J."/>
            <person name="Goesmann A."/>
            <person name="Mussgnug J.H."/>
            <person name="Kruse O."/>
        </authorList>
    </citation>
    <scope>NUCLEOTIDE SEQUENCE [LARGE SCALE GENOMIC DNA]</scope>
    <source>
        <strain evidence="1 2">SAG 48.87</strain>
    </source>
</reference>
<dbReference type="Proteomes" id="UP000054498">
    <property type="component" value="Unassembled WGS sequence"/>
</dbReference>
<evidence type="ECO:0000313" key="1">
    <source>
        <dbReference type="EMBL" id="KIZ04713.1"/>
    </source>
</evidence>
<gene>
    <name evidence="1" type="ORF">MNEG_3245</name>
</gene>
<dbReference type="PANTHER" id="PTHR46567:SF1">
    <property type="entry name" value="MEDIATOR OF RNA POLYMERASE II TRANSCRIPTION SUBUNIT 12"/>
    <property type="match status" value="1"/>
</dbReference>
<dbReference type="PANTHER" id="PTHR46567">
    <property type="entry name" value="MEDIATOR OF RNA POLYMERASE II TRANSCRIPTION SUBUNIT 12"/>
    <property type="match status" value="1"/>
</dbReference>
<dbReference type="GeneID" id="25736123"/>
<sequence length="146" mass="15665">MSLELGPPDYWPLQAGCCPEDSLDPSTLAGGYKWGADAFRITEAYESLLSLTCHSTYWEPHSVAALRQCIHSRLAAVHRQRSAAVAAAEGDSFDRPLGKAAAVEGVGTFMAPQLAGPLERQLWLQDLARSCSLEELAARVPDGIPG</sequence>
<dbReference type="EMBL" id="KK100618">
    <property type="protein sequence ID" value="KIZ04713.1"/>
    <property type="molecule type" value="Genomic_DNA"/>
</dbReference>
<dbReference type="AlphaFoldDB" id="A0A0D2K2E2"/>